<reference evidence="1" key="2">
    <citation type="journal article" date="2007" name="Science">
        <title>Draft genome sequence of the sexually transmitted pathogen Trichomonas vaginalis.</title>
        <authorList>
            <person name="Carlton J.M."/>
            <person name="Hirt R.P."/>
            <person name="Silva J.C."/>
            <person name="Delcher A.L."/>
            <person name="Schatz M."/>
            <person name="Zhao Q."/>
            <person name="Wortman J.R."/>
            <person name="Bidwell S.L."/>
            <person name="Alsmark U.C.M."/>
            <person name="Besteiro S."/>
            <person name="Sicheritz-Ponten T."/>
            <person name="Noel C.J."/>
            <person name="Dacks J.B."/>
            <person name="Foster P.G."/>
            <person name="Simillion C."/>
            <person name="Van de Peer Y."/>
            <person name="Miranda-Saavedra D."/>
            <person name="Barton G.J."/>
            <person name="Westrop G.D."/>
            <person name="Mueller S."/>
            <person name="Dessi D."/>
            <person name="Fiori P.L."/>
            <person name="Ren Q."/>
            <person name="Paulsen I."/>
            <person name="Zhang H."/>
            <person name="Bastida-Corcuera F.D."/>
            <person name="Simoes-Barbosa A."/>
            <person name="Brown M.T."/>
            <person name="Hayes R.D."/>
            <person name="Mukherjee M."/>
            <person name="Okumura C.Y."/>
            <person name="Schneider R."/>
            <person name="Smith A.J."/>
            <person name="Vanacova S."/>
            <person name="Villalvazo M."/>
            <person name="Haas B.J."/>
            <person name="Pertea M."/>
            <person name="Feldblyum T.V."/>
            <person name="Utterback T.R."/>
            <person name="Shu C.L."/>
            <person name="Osoegawa K."/>
            <person name="de Jong P.J."/>
            <person name="Hrdy I."/>
            <person name="Horvathova L."/>
            <person name="Zubacova Z."/>
            <person name="Dolezal P."/>
            <person name="Malik S.B."/>
            <person name="Logsdon J.M. Jr."/>
            <person name="Henze K."/>
            <person name="Gupta A."/>
            <person name="Wang C.C."/>
            <person name="Dunne R.L."/>
            <person name="Upcroft J.A."/>
            <person name="Upcroft P."/>
            <person name="White O."/>
            <person name="Salzberg S.L."/>
            <person name="Tang P."/>
            <person name="Chiu C.-H."/>
            <person name="Lee Y.-S."/>
            <person name="Embley T.M."/>
            <person name="Coombs G.H."/>
            <person name="Mottram J.C."/>
            <person name="Tachezy J."/>
            <person name="Fraser-Liggett C.M."/>
            <person name="Johnson P.J."/>
        </authorList>
    </citation>
    <scope>NUCLEOTIDE SEQUENCE [LARGE SCALE GENOMIC DNA]</scope>
    <source>
        <strain evidence="1">G3</strain>
    </source>
</reference>
<proteinExistence type="predicted"/>
<dbReference type="VEuPathDB" id="TrichDB:TVAG_219880"/>
<name>A2DXU5_TRIV3</name>
<evidence type="ECO:0000313" key="2">
    <source>
        <dbReference type="Proteomes" id="UP000001542"/>
    </source>
</evidence>
<dbReference type="InterPro" id="IPR008979">
    <property type="entry name" value="Galactose-bd-like_sf"/>
</dbReference>
<evidence type="ECO:0008006" key="3">
    <source>
        <dbReference type="Google" id="ProtNLM"/>
    </source>
</evidence>
<evidence type="ECO:0000313" key="1">
    <source>
        <dbReference type="EMBL" id="EAY14805.1"/>
    </source>
</evidence>
<reference evidence="1" key="1">
    <citation type="submission" date="2006-10" db="EMBL/GenBank/DDBJ databases">
        <authorList>
            <person name="Amadeo P."/>
            <person name="Zhao Q."/>
            <person name="Wortman J."/>
            <person name="Fraser-Liggett C."/>
            <person name="Carlton J."/>
        </authorList>
    </citation>
    <scope>NUCLEOTIDE SEQUENCE</scope>
    <source>
        <strain evidence="1">G3</strain>
    </source>
</reference>
<dbReference type="Gene3D" id="2.60.120.260">
    <property type="entry name" value="Galactose-binding domain-like"/>
    <property type="match status" value="1"/>
</dbReference>
<dbReference type="EMBL" id="DS113265">
    <property type="protein sequence ID" value="EAY14805.1"/>
    <property type="molecule type" value="Genomic_DNA"/>
</dbReference>
<gene>
    <name evidence="1" type="ORF">TVAG_219880</name>
</gene>
<accession>A2DXU5</accession>
<dbReference type="AlphaFoldDB" id="A2DXU5"/>
<dbReference type="SUPFAM" id="SSF49785">
    <property type="entry name" value="Galactose-binding domain-like"/>
    <property type="match status" value="1"/>
</dbReference>
<protein>
    <recommendedName>
        <fullName evidence="3">F5/8 type C domain-containing protein</fullName>
    </recommendedName>
</protein>
<dbReference type="InParanoid" id="A2DXU5"/>
<sequence length="199" mass="23411">MFPYKLDYNSSSYLGLVYYIRNTTNHSFDVVPTASSIHASWNKSDRPYWVINGISETQPDDTTRWVSKATNYQWYQLEFKKFKIALTGYYVYTYRGRIRYMEMLGSNDGTNFDLIENTTVASHPDNYLAYVNISKLKWYRTFRLKNLGPGFDGNYAFDLYRIELFGYVDEFAECSIYNCRLLRNPFIGNITPFILISTS</sequence>
<keyword evidence="2" id="KW-1185">Reference proteome</keyword>
<dbReference type="VEuPathDB" id="TrichDB:TVAGG3_0683890"/>
<dbReference type="RefSeq" id="XP_001327028.1">
    <property type="nucleotide sequence ID" value="XM_001326993.1"/>
</dbReference>
<organism evidence="1 2">
    <name type="scientific">Trichomonas vaginalis (strain ATCC PRA-98 / G3)</name>
    <dbReference type="NCBI Taxonomy" id="412133"/>
    <lineage>
        <taxon>Eukaryota</taxon>
        <taxon>Metamonada</taxon>
        <taxon>Parabasalia</taxon>
        <taxon>Trichomonadida</taxon>
        <taxon>Trichomonadidae</taxon>
        <taxon>Trichomonas</taxon>
    </lineage>
</organism>
<dbReference type="KEGG" id="tva:4772802"/>
<dbReference type="Proteomes" id="UP000001542">
    <property type="component" value="Unassembled WGS sequence"/>
</dbReference>